<dbReference type="RefSeq" id="WP_338505304.1">
    <property type="nucleotide sequence ID" value="NZ_CP145607.1"/>
</dbReference>
<dbReference type="InterPro" id="IPR001375">
    <property type="entry name" value="Peptidase_S9_cat"/>
</dbReference>
<dbReference type="SUPFAM" id="SSF82171">
    <property type="entry name" value="DPP6 N-terminal domain-like"/>
    <property type="match status" value="1"/>
</dbReference>
<accession>A0ABZ2G627</accession>
<organism evidence="4 5">
    <name type="scientific">Sphingomonas kaistensis</name>
    <dbReference type="NCBI Taxonomy" id="298708"/>
    <lineage>
        <taxon>Bacteria</taxon>
        <taxon>Pseudomonadati</taxon>
        <taxon>Pseudomonadota</taxon>
        <taxon>Alphaproteobacteria</taxon>
        <taxon>Sphingomonadales</taxon>
        <taxon>Sphingomonadaceae</taxon>
        <taxon>Sphingomonas</taxon>
    </lineage>
</organism>
<evidence type="ECO:0000256" key="1">
    <source>
        <dbReference type="ARBA" id="ARBA00022801"/>
    </source>
</evidence>
<feature type="chain" id="PRO_5047196377" evidence="2">
    <location>
        <begin position="22"/>
        <end position="637"/>
    </location>
</feature>
<evidence type="ECO:0000313" key="4">
    <source>
        <dbReference type="EMBL" id="WWM71692.1"/>
    </source>
</evidence>
<evidence type="ECO:0000313" key="5">
    <source>
        <dbReference type="Proteomes" id="UP001382935"/>
    </source>
</evidence>
<dbReference type="Pfam" id="PF00326">
    <property type="entry name" value="Peptidase_S9"/>
    <property type="match status" value="1"/>
</dbReference>
<evidence type="ECO:0000256" key="2">
    <source>
        <dbReference type="SAM" id="SignalP"/>
    </source>
</evidence>
<dbReference type="EMBL" id="CP145607">
    <property type="protein sequence ID" value="WWM71692.1"/>
    <property type="molecule type" value="Genomic_DNA"/>
</dbReference>
<keyword evidence="2" id="KW-0732">Signal</keyword>
<dbReference type="PANTHER" id="PTHR42776">
    <property type="entry name" value="SERINE PEPTIDASE S9 FAMILY MEMBER"/>
    <property type="match status" value="1"/>
</dbReference>
<gene>
    <name evidence="4" type="ORF">V6R86_13700</name>
</gene>
<name>A0ABZ2G627_9SPHN</name>
<keyword evidence="1 4" id="KW-0378">Hydrolase</keyword>
<dbReference type="InterPro" id="IPR029058">
    <property type="entry name" value="AB_hydrolase_fold"/>
</dbReference>
<dbReference type="Gene3D" id="3.40.50.1820">
    <property type="entry name" value="alpha/beta hydrolase"/>
    <property type="match status" value="1"/>
</dbReference>
<proteinExistence type="predicted"/>
<dbReference type="SUPFAM" id="SSF53474">
    <property type="entry name" value="alpha/beta-Hydrolases"/>
    <property type="match status" value="1"/>
</dbReference>
<feature type="signal peptide" evidence="2">
    <location>
        <begin position="1"/>
        <end position="21"/>
    </location>
</feature>
<feature type="domain" description="Peptidase S9 prolyl oligopeptidase catalytic" evidence="3">
    <location>
        <begin position="423"/>
        <end position="633"/>
    </location>
</feature>
<dbReference type="GO" id="GO:0016787">
    <property type="term" value="F:hydrolase activity"/>
    <property type="evidence" value="ECO:0007669"/>
    <property type="project" value="UniProtKB-KW"/>
</dbReference>
<dbReference type="PANTHER" id="PTHR42776:SF27">
    <property type="entry name" value="DIPEPTIDYL PEPTIDASE FAMILY MEMBER 6"/>
    <property type="match status" value="1"/>
</dbReference>
<sequence>MRCVLRACVLSLLFASQCLTAQPATRPSIADFAEPPVATGARLSADGKLLAARSWQGETSRILIFDAADPAKPPVAIPLGKADVTSITWAGPSRLLLRVRKYTQFQGETYPMTRLVVVDVATGQSRVGDPSNQGFLGGDVLYTDPDGRTALVASQDSIYDTPAVKRVDLATGKATIVEKPRPDVWDWYADSDGVVRAGLAYDERAWKLFYRDAAGEPLRVIKGKFEKDSDSSVDRFTFGQSGTGTIVTNERTGRFGVYRYDFKTGTVGEPIFEDPEVDVTGVWGDRWSGDVDGIEYENDRKRFLWLDPELKRIQAKIDKALPATVNEIVSRSRDESKLLIYASSASDPGAYFLLDPKTLRMSMIYAPLGRINPDQMSATTHLRYAARDGLSIPAYLTLPKGSAGKNLPTIVMPHGGPFVRDSWEYDAFVQFLASRGYAVFQPQFRGSTGYGKSFVEKGYGQWGRAMQDDLDDGLDHLIKTGVADRARVCIVGASYGGYAALWGAIRNPERYRCAASLAGVTDLDAQLKANRKSFSATRYFREWKTKVAGEEKIDLATVSPLQQAGRLRVPVLIGHGEKDEVVPVRQGRAMVQALQGGRADVTSVFYAKSEHNLEGEGDLADYLARLEAFLHKHNPAG</sequence>
<dbReference type="Proteomes" id="UP001382935">
    <property type="component" value="Chromosome"/>
</dbReference>
<reference evidence="4 5" key="1">
    <citation type="submission" date="2024-02" db="EMBL/GenBank/DDBJ databases">
        <title>Full genome sequence of Sphingomonas kaistensis.</title>
        <authorList>
            <person name="Poletto B.L."/>
            <person name="Silva G."/>
            <person name="Galante D."/>
            <person name="Campos K.R."/>
            <person name="Santos M.B.N."/>
            <person name="Sacchi C.T."/>
        </authorList>
    </citation>
    <scope>NUCLEOTIDE SEQUENCE [LARGE SCALE GENOMIC DNA]</scope>
    <source>
        <strain evidence="4 5">MA4R</strain>
    </source>
</reference>
<evidence type="ECO:0000259" key="3">
    <source>
        <dbReference type="Pfam" id="PF00326"/>
    </source>
</evidence>
<keyword evidence="5" id="KW-1185">Reference proteome</keyword>
<protein>
    <submittedName>
        <fullName evidence="4">Alpha/beta fold hydrolase</fullName>
    </submittedName>
</protein>